<dbReference type="AlphaFoldDB" id="A0A077LTH2"/>
<dbReference type="STRING" id="1194083.BN12_1490018"/>
<protein>
    <submittedName>
        <fullName evidence="1">Uncharacterized protein</fullName>
    </submittedName>
</protein>
<comment type="caution">
    <text evidence="1">The sequence shown here is derived from an EMBL/GenBank/DDBJ whole genome shotgun (WGS) entry which is preliminary data.</text>
</comment>
<gene>
    <name evidence="1" type="ORF">BN12_1490018</name>
</gene>
<name>A0A077LTH2_9MICO</name>
<reference evidence="1 2" key="1">
    <citation type="journal article" date="2013" name="ISME J.">
        <title>A metabolic model for members of the genus Tetrasphaera involved in enhanced biological phosphorus removal.</title>
        <authorList>
            <person name="Kristiansen R."/>
            <person name="Nguyen H.T.T."/>
            <person name="Saunders A.M."/>
            <person name="Nielsen J.L."/>
            <person name="Wimmer R."/>
            <person name="Le V.Q."/>
            <person name="McIlroy S.J."/>
            <person name="Petrovski S."/>
            <person name="Seviour R.J."/>
            <person name="Calteau A."/>
            <person name="Nielsen K.L."/>
            <person name="Nielsen P.H."/>
        </authorList>
    </citation>
    <scope>NUCLEOTIDE SEQUENCE [LARGE SCALE GENOMIC DNA]</scope>
    <source>
        <strain evidence="1 2">T1-X7</strain>
    </source>
</reference>
<evidence type="ECO:0000313" key="2">
    <source>
        <dbReference type="Proteomes" id="UP000035721"/>
    </source>
</evidence>
<dbReference type="EMBL" id="CAJB01000056">
    <property type="protein sequence ID" value="CCH76823.1"/>
    <property type="molecule type" value="Genomic_DNA"/>
</dbReference>
<organism evidence="1 2">
    <name type="scientific">Nostocoides japonicum T1-X7</name>
    <dbReference type="NCBI Taxonomy" id="1194083"/>
    <lineage>
        <taxon>Bacteria</taxon>
        <taxon>Bacillati</taxon>
        <taxon>Actinomycetota</taxon>
        <taxon>Actinomycetes</taxon>
        <taxon>Micrococcales</taxon>
        <taxon>Intrasporangiaceae</taxon>
        <taxon>Nostocoides</taxon>
    </lineage>
</organism>
<proteinExistence type="predicted"/>
<accession>A0A077LTH2</accession>
<keyword evidence="2" id="KW-1185">Reference proteome</keyword>
<dbReference type="Proteomes" id="UP000035721">
    <property type="component" value="Unassembled WGS sequence"/>
</dbReference>
<evidence type="ECO:0000313" key="1">
    <source>
        <dbReference type="EMBL" id="CCH76823.1"/>
    </source>
</evidence>
<sequence length="23" mass="2499">MISSKALVDGVSYECSTDCLYDV</sequence>